<evidence type="ECO:0000259" key="5">
    <source>
        <dbReference type="PROSITE" id="PS50850"/>
    </source>
</evidence>
<dbReference type="PANTHER" id="PTHR23523">
    <property type="match status" value="1"/>
</dbReference>
<dbReference type="InterPro" id="IPR036259">
    <property type="entry name" value="MFS_trans_sf"/>
</dbReference>
<feature type="transmembrane region" description="Helical" evidence="4">
    <location>
        <begin position="373"/>
        <end position="395"/>
    </location>
</feature>
<feature type="transmembrane region" description="Helical" evidence="4">
    <location>
        <begin position="81"/>
        <end position="98"/>
    </location>
</feature>
<protein>
    <submittedName>
        <fullName evidence="6">CynX/NimT family MFS transporter</fullName>
    </submittedName>
</protein>
<keyword evidence="3 4" id="KW-0472">Membrane</keyword>
<dbReference type="InterPro" id="IPR011701">
    <property type="entry name" value="MFS"/>
</dbReference>
<feature type="transmembrane region" description="Helical" evidence="4">
    <location>
        <begin position="310"/>
        <end position="330"/>
    </location>
</feature>
<dbReference type="PROSITE" id="PS50850">
    <property type="entry name" value="MFS"/>
    <property type="match status" value="1"/>
</dbReference>
<feature type="transmembrane region" description="Helical" evidence="4">
    <location>
        <begin position="286"/>
        <end position="304"/>
    </location>
</feature>
<dbReference type="EMBL" id="VKGK01000001">
    <property type="protein sequence ID" value="TRY16364.1"/>
    <property type="molecule type" value="Genomic_DNA"/>
</dbReference>
<dbReference type="SUPFAM" id="SSF103473">
    <property type="entry name" value="MFS general substrate transporter"/>
    <property type="match status" value="1"/>
</dbReference>
<feature type="transmembrane region" description="Helical" evidence="4">
    <location>
        <begin position="258"/>
        <end position="279"/>
    </location>
</feature>
<accession>A0A553JV88</accession>
<feature type="transmembrane region" description="Helical" evidence="4">
    <location>
        <begin position="104"/>
        <end position="122"/>
    </location>
</feature>
<feature type="transmembrane region" description="Helical" evidence="4">
    <location>
        <begin position="171"/>
        <end position="193"/>
    </location>
</feature>
<keyword evidence="2 4" id="KW-1133">Transmembrane helix</keyword>
<gene>
    <name evidence="6" type="ORF">FN961_01710</name>
</gene>
<dbReference type="Pfam" id="PF07690">
    <property type="entry name" value="MFS_1"/>
    <property type="match status" value="1"/>
</dbReference>
<evidence type="ECO:0000313" key="6">
    <source>
        <dbReference type="EMBL" id="TRY16364.1"/>
    </source>
</evidence>
<organism evidence="6 7">
    <name type="scientific">Shewanella hanedai</name>
    <name type="common">Alteromonas hanedai</name>
    <dbReference type="NCBI Taxonomy" id="25"/>
    <lineage>
        <taxon>Bacteria</taxon>
        <taxon>Pseudomonadati</taxon>
        <taxon>Pseudomonadota</taxon>
        <taxon>Gammaproteobacteria</taxon>
        <taxon>Alteromonadales</taxon>
        <taxon>Shewanellaceae</taxon>
        <taxon>Shewanella</taxon>
    </lineage>
</organism>
<keyword evidence="1 4" id="KW-0812">Transmembrane</keyword>
<feature type="domain" description="Major facilitator superfamily (MFS) profile" evidence="5">
    <location>
        <begin position="11"/>
        <end position="399"/>
    </location>
</feature>
<dbReference type="GO" id="GO:0022857">
    <property type="term" value="F:transmembrane transporter activity"/>
    <property type="evidence" value="ECO:0007669"/>
    <property type="project" value="InterPro"/>
</dbReference>
<evidence type="ECO:0000256" key="4">
    <source>
        <dbReference type="SAM" id="Phobius"/>
    </source>
</evidence>
<feature type="transmembrane region" description="Helical" evidence="4">
    <location>
        <begin position="224"/>
        <end position="246"/>
    </location>
</feature>
<dbReference type="InterPro" id="IPR052524">
    <property type="entry name" value="MFS_Cyanate_Porter"/>
</dbReference>
<dbReference type="RefSeq" id="WP_143562810.1">
    <property type="nucleotide sequence ID" value="NZ_BMPL01000001.1"/>
</dbReference>
<dbReference type="InterPro" id="IPR020846">
    <property type="entry name" value="MFS_dom"/>
</dbReference>
<evidence type="ECO:0000256" key="2">
    <source>
        <dbReference type="ARBA" id="ARBA00022989"/>
    </source>
</evidence>
<dbReference type="AlphaFoldDB" id="A0A553JV88"/>
<dbReference type="Gene3D" id="1.20.1250.20">
    <property type="entry name" value="MFS general substrate transporter like domains"/>
    <property type="match status" value="1"/>
</dbReference>
<name>A0A553JV88_SHEHA</name>
<dbReference type="PANTHER" id="PTHR23523:SF2">
    <property type="entry name" value="2-NITROIMIDAZOLE TRANSPORTER"/>
    <property type="match status" value="1"/>
</dbReference>
<feature type="transmembrane region" description="Helical" evidence="4">
    <location>
        <begin position="51"/>
        <end position="69"/>
    </location>
</feature>
<sequence>MTQVQPSRINNTAFLLFGILLIAISLRSPITGVGPLLDLIRDQLNLSATQAGMLTTLPLLAFAIFSPVASKLARKHGLEHALMTSLILVLTGITMRSLGSTTTLFIGTVTIGAGIAIANVLLPSLMKRDFPNKVTTITSIYVLMMGVGSALSASLAIPMTHLADTLAISFIPNWAFALGGIVIFPIIAILVWLPQMRNHTPPTADITELDSHSYLWRSAQAWQITLFLAFNSFLMYIFISWLPTILVDKGYSHEQAGVIHGLLQLFTAVPAIVLIPLMSRIQDKRLLSLSLTLLAFIGITGLIIAPSLAILWAMLFGFGAGGGFIVALALISLRTSDAHQAATLSGMAQFLGYLLAATGPIMMGAIHEQMQSWTLPLIICALSNVLWSIFALLASKSDIILPPKKSFHSKSDNFLST</sequence>
<evidence type="ECO:0000256" key="3">
    <source>
        <dbReference type="ARBA" id="ARBA00023136"/>
    </source>
</evidence>
<proteinExistence type="predicted"/>
<evidence type="ECO:0000256" key="1">
    <source>
        <dbReference type="ARBA" id="ARBA00022692"/>
    </source>
</evidence>
<keyword evidence="7" id="KW-1185">Reference proteome</keyword>
<dbReference type="Proteomes" id="UP000318126">
    <property type="component" value="Unassembled WGS sequence"/>
</dbReference>
<comment type="caution">
    <text evidence="6">The sequence shown here is derived from an EMBL/GenBank/DDBJ whole genome shotgun (WGS) entry which is preliminary data.</text>
</comment>
<feature type="transmembrane region" description="Helical" evidence="4">
    <location>
        <begin position="134"/>
        <end position="159"/>
    </location>
</feature>
<feature type="transmembrane region" description="Helical" evidence="4">
    <location>
        <begin position="350"/>
        <end position="367"/>
    </location>
</feature>
<dbReference type="OrthoDB" id="5317164at2"/>
<reference evidence="7" key="1">
    <citation type="submission" date="2019-07" db="EMBL/GenBank/DDBJ databases">
        <title>Shewanella sp. YLB-08 draft genomic sequence.</title>
        <authorList>
            <person name="Yu L."/>
        </authorList>
    </citation>
    <scope>NUCLEOTIDE SEQUENCE [LARGE SCALE GENOMIC DNA]</scope>
    <source>
        <strain evidence="7">JCM 20706</strain>
    </source>
</reference>
<evidence type="ECO:0000313" key="7">
    <source>
        <dbReference type="Proteomes" id="UP000318126"/>
    </source>
</evidence>